<feature type="compositionally biased region" description="Basic and acidic residues" evidence="1">
    <location>
        <begin position="410"/>
        <end position="419"/>
    </location>
</feature>
<feature type="region of interest" description="Disordered" evidence="1">
    <location>
        <begin position="1"/>
        <end position="26"/>
    </location>
</feature>
<dbReference type="Gene3D" id="2.10.90.10">
    <property type="entry name" value="Cystine-knot cytokines"/>
    <property type="match status" value="1"/>
</dbReference>
<feature type="compositionally biased region" description="Low complexity" evidence="1">
    <location>
        <begin position="440"/>
        <end position="451"/>
    </location>
</feature>
<feature type="region of interest" description="Disordered" evidence="1">
    <location>
        <begin position="66"/>
        <end position="133"/>
    </location>
</feature>
<feature type="region of interest" description="Disordered" evidence="1">
    <location>
        <begin position="397"/>
        <end position="476"/>
    </location>
</feature>
<keyword evidence="2" id="KW-1133">Transmembrane helix</keyword>
<dbReference type="OrthoDB" id="6370328at2759"/>
<keyword evidence="2" id="KW-0812">Transmembrane</keyword>
<feature type="compositionally biased region" description="Basic residues" evidence="1">
    <location>
        <begin position="241"/>
        <end position="254"/>
    </location>
</feature>
<feature type="region of interest" description="Disordered" evidence="1">
    <location>
        <begin position="580"/>
        <end position="615"/>
    </location>
</feature>
<keyword evidence="5" id="KW-1185">Reference proteome</keyword>
<gene>
    <name evidence="4" type="ORF">FF38_10161</name>
</gene>
<dbReference type="PROSITE" id="PS50278">
    <property type="entry name" value="PDGF_2"/>
    <property type="match status" value="1"/>
</dbReference>
<dbReference type="GO" id="GO:0008083">
    <property type="term" value="F:growth factor activity"/>
    <property type="evidence" value="ECO:0007669"/>
    <property type="project" value="InterPro"/>
</dbReference>
<evidence type="ECO:0000256" key="1">
    <source>
        <dbReference type="SAM" id="MobiDB-lite"/>
    </source>
</evidence>
<feature type="region of interest" description="Disordered" evidence="1">
    <location>
        <begin position="230"/>
        <end position="254"/>
    </location>
</feature>
<feature type="compositionally biased region" description="Acidic residues" evidence="1">
    <location>
        <begin position="108"/>
        <end position="130"/>
    </location>
</feature>
<comment type="caution">
    <text evidence="4">The sequence shown here is derived from an EMBL/GenBank/DDBJ whole genome shotgun (WGS) entry which is preliminary data.</text>
</comment>
<feature type="region of interest" description="Disordered" evidence="1">
    <location>
        <begin position="325"/>
        <end position="353"/>
    </location>
</feature>
<feature type="compositionally biased region" description="Low complexity" evidence="1">
    <location>
        <begin position="164"/>
        <end position="180"/>
    </location>
</feature>
<feature type="region of interest" description="Disordered" evidence="1">
    <location>
        <begin position="517"/>
        <end position="565"/>
    </location>
</feature>
<dbReference type="InterPro" id="IPR029034">
    <property type="entry name" value="Cystine-knot_cytokine"/>
</dbReference>
<feature type="region of interest" description="Disordered" evidence="1">
    <location>
        <begin position="267"/>
        <end position="300"/>
    </location>
</feature>
<dbReference type="AlphaFoldDB" id="A0A0L0C9B0"/>
<dbReference type="EMBL" id="JRES01000714">
    <property type="protein sequence ID" value="KNC29008.1"/>
    <property type="molecule type" value="Genomic_DNA"/>
</dbReference>
<evidence type="ECO:0000256" key="2">
    <source>
        <dbReference type="SAM" id="Phobius"/>
    </source>
</evidence>
<dbReference type="GO" id="GO:0016020">
    <property type="term" value="C:membrane"/>
    <property type="evidence" value="ECO:0007669"/>
    <property type="project" value="InterPro"/>
</dbReference>
<feature type="region of interest" description="Disordered" evidence="1">
    <location>
        <begin position="162"/>
        <end position="202"/>
    </location>
</feature>
<proteinExistence type="predicted"/>
<feature type="compositionally biased region" description="Acidic residues" evidence="1">
    <location>
        <begin position="190"/>
        <end position="202"/>
    </location>
</feature>
<accession>A0A0L0C9B0</accession>
<feature type="compositionally biased region" description="Low complexity" evidence="1">
    <location>
        <begin position="288"/>
        <end position="298"/>
    </location>
</feature>
<dbReference type="SUPFAM" id="SSF57501">
    <property type="entry name" value="Cystine-knot cytokines"/>
    <property type="match status" value="1"/>
</dbReference>
<sequence>MIFTHGNSNNNNTWSSNGPHIAEDRMPRRRKRHFSKMNLMLMIFVSCCLILIISPVVKAKESNNNNATAKGENMLNTEGNNWTGGVVEQNKDKTNDKNTFKRLKSTDFNDDDNVDNTEEKEEDSEDEEEHSSEVIEMIQPAHNLRHQEHYKQRILMAEKDFQLKQKQQQQQQQQQRQQQKNLEKENAHDDDVDVEEDYDGDDEAIEQERESLSLHNRNLRYQQIQLALREPMTSSTTPTPPHHHRRHEHHLAKQRLAKQPIYNTWPTQQQQHHLRHQHHHLTQDSQHHNQQQQQQPQLHHLKPQIRKQNITHNNQQPPYQRYFDRESSYMNPSPRLMTTEGPPPPHLRHTGAGTNKYWKSMQYTNNPHNRLYNDAEEATSHNNQPKEEDIKRISLSLDEHDESENENDNENEKTNENKEPQQTLDETAKYEDTDIEDVNSNDNTDTDVTTSNEDDYSYEDDNDDDDKEINKSPKYPTIQAYAKTNVKRYTNPLRPLYKTSSSASYSYRPTQHNYHLRHAPQLMKTSNGNNGDDYDDTDNYEDDITSDESTTSNNDDDDDDDDKFSDEKWNKIEHEHYRKQLQHQRAMQALRSRRPTSNLNTQHSSNTNNNNKYSSYSPAAAAAAAAAAAWTKRQTMNDDETDNIYARSYVPGTVTRKKEEELGSPAAILESRRQYALQQRQNKALASAHHRRIVTEGSCRLPQPRVERIRRDSWKIYTPHCTILHRCADDAGCCPSERQTCAPKRTKNVISLNETQGSIEKLTFVNHTECHCVNRSKQRAPEYASSGAKELIANNQIPYLRRATILNCYCPNLFEKILQEDGFCRCDCSSGNMGCDWLKRGMEHFSMNDRKCILEGRCKLPTCEYGQYIKKHGRCPRREERHLSTKI</sequence>
<feature type="compositionally biased region" description="Acidic residues" evidence="1">
    <location>
        <begin position="399"/>
        <end position="409"/>
    </location>
</feature>
<evidence type="ECO:0000313" key="5">
    <source>
        <dbReference type="Proteomes" id="UP000037069"/>
    </source>
</evidence>
<evidence type="ECO:0000313" key="4">
    <source>
        <dbReference type="EMBL" id="KNC29008.1"/>
    </source>
</evidence>
<feature type="domain" description="Platelet-derived growth factor (PDGF) family profile" evidence="3">
    <location>
        <begin position="716"/>
        <end position="777"/>
    </location>
</feature>
<protein>
    <recommendedName>
        <fullName evidence="3">Platelet-derived growth factor (PDGF) family profile domain-containing protein</fullName>
    </recommendedName>
</protein>
<evidence type="ECO:0000259" key="3">
    <source>
        <dbReference type="PROSITE" id="PS50278"/>
    </source>
</evidence>
<feature type="compositionally biased region" description="Polar residues" evidence="1">
    <location>
        <begin position="66"/>
        <end position="83"/>
    </location>
</feature>
<organism evidence="4 5">
    <name type="scientific">Lucilia cuprina</name>
    <name type="common">Green bottle fly</name>
    <name type="synonym">Australian sheep blowfly</name>
    <dbReference type="NCBI Taxonomy" id="7375"/>
    <lineage>
        <taxon>Eukaryota</taxon>
        <taxon>Metazoa</taxon>
        <taxon>Ecdysozoa</taxon>
        <taxon>Arthropoda</taxon>
        <taxon>Hexapoda</taxon>
        <taxon>Insecta</taxon>
        <taxon>Pterygota</taxon>
        <taxon>Neoptera</taxon>
        <taxon>Endopterygota</taxon>
        <taxon>Diptera</taxon>
        <taxon>Brachycera</taxon>
        <taxon>Muscomorpha</taxon>
        <taxon>Oestroidea</taxon>
        <taxon>Calliphoridae</taxon>
        <taxon>Luciliinae</taxon>
        <taxon>Lucilia</taxon>
    </lineage>
</organism>
<dbReference type="Pfam" id="PF00341">
    <property type="entry name" value="PDGF"/>
    <property type="match status" value="1"/>
</dbReference>
<dbReference type="Proteomes" id="UP000037069">
    <property type="component" value="Unassembled WGS sequence"/>
</dbReference>
<feature type="compositionally biased region" description="Acidic residues" evidence="1">
    <location>
        <begin position="452"/>
        <end position="467"/>
    </location>
</feature>
<feature type="compositionally biased region" description="Basic and acidic residues" evidence="1">
    <location>
        <begin position="89"/>
        <end position="107"/>
    </location>
</feature>
<feature type="compositionally biased region" description="Low complexity" evidence="1">
    <location>
        <begin position="7"/>
        <end position="17"/>
    </location>
</feature>
<feature type="compositionally biased region" description="Acidic residues" evidence="1">
    <location>
        <begin position="532"/>
        <end position="546"/>
    </location>
</feature>
<dbReference type="STRING" id="7375.A0A0L0C9B0"/>
<feature type="compositionally biased region" description="Acidic residues" evidence="1">
    <location>
        <begin position="554"/>
        <end position="564"/>
    </location>
</feature>
<name>A0A0L0C9B0_LUCCU</name>
<dbReference type="InterPro" id="IPR000072">
    <property type="entry name" value="PDGF/VEGF_dom"/>
</dbReference>
<feature type="transmembrane region" description="Helical" evidence="2">
    <location>
        <begin position="38"/>
        <end position="57"/>
    </location>
</feature>
<feature type="compositionally biased region" description="Low complexity" evidence="1">
    <location>
        <begin position="596"/>
        <end position="615"/>
    </location>
</feature>
<dbReference type="PANTHER" id="PTHR21719:SF1">
    <property type="entry name" value="FI06402P-RELATED"/>
    <property type="match status" value="1"/>
</dbReference>
<dbReference type="PANTHER" id="PTHR21719">
    <property type="entry name" value="FI06402P-RELATED"/>
    <property type="match status" value="1"/>
</dbReference>
<keyword evidence="2" id="KW-0472">Membrane</keyword>
<reference evidence="4 5" key="1">
    <citation type="journal article" date="2015" name="Nat. Commun.">
        <title>Lucilia cuprina genome unlocks parasitic fly biology to underpin future interventions.</title>
        <authorList>
            <person name="Anstead C.A."/>
            <person name="Korhonen P.K."/>
            <person name="Young N.D."/>
            <person name="Hall R.S."/>
            <person name="Jex A.R."/>
            <person name="Murali S.C."/>
            <person name="Hughes D.S."/>
            <person name="Lee S.F."/>
            <person name="Perry T."/>
            <person name="Stroehlein A.J."/>
            <person name="Ansell B.R."/>
            <person name="Breugelmans B."/>
            <person name="Hofmann A."/>
            <person name="Qu J."/>
            <person name="Dugan S."/>
            <person name="Lee S.L."/>
            <person name="Chao H."/>
            <person name="Dinh H."/>
            <person name="Han Y."/>
            <person name="Doddapaneni H.V."/>
            <person name="Worley K.C."/>
            <person name="Muzny D.M."/>
            <person name="Ioannidis P."/>
            <person name="Waterhouse R.M."/>
            <person name="Zdobnov E.M."/>
            <person name="James P.J."/>
            <person name="Bagnall N.H."/>
            <person name="Kotze A.C."/>
            <person name="Gibbs R.A."/>
            <person name="Richards S."/>
            <person name="Batterham P."/>
            <person name="Gasser R.B."/>
        </authorList>
    </citation>
    <scope>NUCLEOTIDE SEQUENCE [LARGE SCALE GENOMIC DNA]</scope>
    <source>
        <strain evidence="4 5">LS</strain>
        <tissue evidence="4">Full body</tissue>
    </source>
</reference>
<dbReference type="GO" id="GO:0035099">
    <property type="term" value="P:hemocyte migration"/>
    <property type="evidence" value="ECO:0007669"/>
    <property type="project" value="TreeGrafter"/>
</dbReference>
<dbReference type="OMA" id="CAPKRTK"/>